<evidence type="ECO:0000256" key="1">
    <source>
        <dbReference type="RuleBase" id="RU003682"/>
    </source>
</evidence>
<dbReference type="SUPFAM" id="SSF51197">
    <property type="entry name" value="Clavaminate synthase-like"/>
    <property type="match status" value="1"/>
</dbReference>
<dbReference type="FunFam" id="2.60.120.330:FF:000038">
    <property type="entry name" value="Si:dkey-10o6.2"/>
    <property type="match status" value="1"/>
</dbReference>
<dbReference type="STRING" id="947166.A0A1D1V5I1"/>
<keyword evidence="1" id="KW-0408">Iron</keyword>
<comment type="similarity">
    <text evidence="1">Belongs to the iron/ascorbate-dependent oxidoreductase family.</text>
</comment>
<proteinExistence type="inferred from homology"/>
<dbReference type="OrthoDB" id="288590at2759"/>
<reference evidence="3 4" key="1">
    <citation type="journal article" date="2016" name="Nat. Commun.">
        <title>Extremotolerant tardigrade genome and improved radiotolerance of human cultured cells by tardigrade-unique protein.</title>
        <authorList>
            <person name="Hashimoto T."/>
            <person name="Horikawa D.D."/>
            <person name="Saito Y."/>
            <person name="Kuwahara H."/>
            <person name="Kozuka-Hata H."/>
            <person name="Shin-I T."/>
            <person name="Minakuchi Y."/>
            <person name="Ohishi K."/>
            <person name="Motoyama A."/>
            <person name="Aizu T."/>
            <person name="Enomoto A."/>
            <person name="Kondo K."/>
            <person name="Tanaka S."/>
            <person name="Hara Y."/>
            <person name="Koshikawa S."/>
            <person name="Sagara H."/>
            <person name="Miura T."/>
            <person name="Yokobori S."/>
            <person name="Miyagawa K."/>
            <person name="Suzuki Y."/>
            <person name="Kubo T."/>
            <person name="Oyama M."/>
            <person name="Kohara Y."/>
            <person name="Fujiyama A."/>
            <person name="Arakawa K."/>
            <person name="Katayama T."/>
            <person name="Toyoda A."/>
            <person name="Kunieda T."/>
        </authorList>
    </citation>
    <scope>NUCLEOTIDE SEQUENCE [LARGE SCALE GENOMIC DNA]</scope>
    <source>
        <strain evidence="3 4">YOKOZUNA-1</strain>
    </source>
</reference>
<dbReference type="GO" id="GO:0016491">
    <property type="term" value="F:oxidoreductase activity"/>
    <property type="evidence" value="ECO:0007669"/>
    <property type="project" value="UniProtKB-KW"/>
</dbReference>
<organism evidence="3 4">
    <name type="scientific">Ramazzottius varieornatus</name>
    <name type="common">Water bear</name>
    <name type="synonym">Tardigrade</name>
    <dbReference type="NCBI Taxonomy" id="947166"/>
    <lineage>
        <taxon>Eukaryota</taxon>
        <taxon>Metazoa</taxon>
        <taxon>Ecdysozoa</taxon>
        <taxon>Tardigrada</taxon>
        <taxon>Eutardigrada</taxon>
        <taxon>Parachela</taxon>
        <taxon>Hypsibioidea</taxon>
        <taxon>Ramazzottiidae</taxon>
        <taxon>Ramazzottius</taxon>
    </lineage>
</organism>
<comment type="caution">
    <text evidence="3">The sequence shown here is derived from an EMBL/GenBank/DDBJ whole genome shotgun (WGS) entry which is preliminary data.</text>
</comment>
<feature type="domain" description="Fe2OG dioxygenase" evidence="2">
    <location>
        <begin position="169"/>
        <end position="277"/>
    </location>
</feature>
<dbReference type="PROSITE" id="PS51471">
    <property type="entry name" value="FE2OG_OXY"/>
    <property type="match status" value="1"/>
</dbReference>
<dbReference type="GO" id="GO:0046872">
    <property type="term" value="F:metal ion binding"/>
    <property type="evidence" value="ECO:0007669"/>
    <property type="project" value="UniProtKB-KW"/>
</dbReference>
<dbReference type="InterPro" id="IPR044861">
    <property type="entry name" value="IPNS-like_FE2OG_OXY"/>
</dbReference>
<dbReference type="InterPro" id="IPR005123">
    <property type="entry name" value="Oxoglu/Fe-dep_dioxygenase_dom"/>
</dbReference>
<protein>
    <recommendedName>
        <fullName evidence="2">Fe2OG dioxygenase domain-containing protein</fullName>
    </recommendedName>
</protein>
<evidence type="ECO:0000259" key="2">
    <source>
        <dbReference type="PROSITE" id="PS51471"/>
    </source>
</evidence>
<sequence>MDESRETRIPQLDFTLRDEEGFAARLVEILHTVGFVYLRNHGIDSRLIQKAFEVSADFFRLSQEEKLRYRRPEGADVNSGYVPVGMEKLGVFIEEEKRKKEFREAYNFLPFDRKRLPESLPDFEGAITDLFTASAELTTRIFACLAKGLDLQDKTIFERSHSLIGSRECDTTLRLLSYPPVEVSRNTEGELLRCGTHSDYGTITLLYQDAVSGLEVENMQDEFVPATPIPDCVLVNVGDLLQRWTSDYLRSTRHRVTCNNKSANGKVRQSMAFFVHPNSDFLVECLDGTNRYPAITGGDYLREKFKMTY</sequence>
<dbReference type="AlphaFoldDB" id="A0A1D1V5I1"/>
<keyword evidence="1" id="KW-0560">Oxidoreductase</keyword>
<dbReference type="InterPro" id="IPR027443">
    <property type="entry name" value="IPNS-like_sf"/>
</dbReference>
<dbReference type="EMBL" id="BDGG01000002">
    <property type="protein sequence ID" value="GAU93748.1"/>
    <property type="molecule type" value="Genomic_DNA"/>
</dbReference>
<keyword evidence="4" id="KW-1185">Reference proteome</keyword>
<evidence type="ECO:0000313" key="4">
    <source>
        <dbReference type="Proteomes" id="UP000186922"/>
    </source>
</evidence>
<dbReference type="InterPro" id="IPR026992">
    <property type="entry name" value="DIOX_N"/>
</dbReference>
<dbReference type="Pfam" id="PF14226">
    <property type="entry name" value="DIOX_N"/>
    <property type="match status" value="1"/>
</dbReference>
<keyword evidence="1" id="KW-0479">Metal-binding</keyword>
<dbReference type="Pfam" id="PF03171">
    <property type="entry name" value="2OG-FeII_Oxy"/>
    <property type="match status" value="1"/>
</dbReference>
<dbReference type="Gene3D" id="2.60.120.330">
    <property type="entry name" value="B-lactam Antibiotic, Isopenicillin N Synthase, Chain"/>
    <property type="match status" value="1"/>
</dbReference>
<dbReference type="PANTHER" id="PTHR47990">
    <property type="entry name" value="2-OXOGLUTARATE (2OG) AND FE(II)-DEPENDENT OXYGENASE SUPERFAMILY PROTEIN-RELATED"/>
    <property type="match status" value="1"/>
</dbReference>
<name>A0A1D1V5I1_RAMVA</name>
<dbReference type="Proteomes" id="UP000186922">
    <property type="component" value="Unassembled WGS sequence"/>
</dbReference>
<gene>
    <name evidence="3" type="primary">RvY_05639-1</name>
    <name evidence="3" type="synonym">RvY_05639.1</name>
    <name evidence="3" type="ORF">RvY_05639</name>
</gene>
<accession>A0A1D1V5I1</accession>
<evidence type="ECO:0000313" key="3">
    <source>
        <dbReference type="EMBL" id="GAU93748.1"/>
    </source>
</evidence>
<dbReference type="InterPro" id="IPR050231">
    <property type="entry name" value="Iron_ascorbate_oxido_reductase"/>
</dbReference>
<dbReference type="PRINTS" id="PR00682">
    <property type="entry name" value="IPNSYNTHASE"/>
</dbReference>